<organism evidence="2 3">
    <name type="scientific">Stephania yunnanensis</name>
    <dbReference type="NCBI Taxonomy" id="152371"/>
    <lineage>
        <taxon>Eukaryota</taxon>
        <taxon>Viridiplantae</taxon>
        <taxon>Streptophyta</taxon>
        <taxon>Embryophyta</taxon>
        <taxon>Tracheophyta</taxon>
        <taxon>Spermatophyta</taxon>
        <taxon>Magnoliopsida</taxon>
        <taxon>Ranunculales</taxon>
        <taxon>Menispermaceae</taxon>
        <taxon>Menispermoideae</taxon>
        <taxon>Cissampelideae</taxon>
        <taxon>Stephania</taxon>
    </lineage>
</organism>
<keyword evidence="1" id="KW-0472">Membrane</keyword>
<reference evidence="2 3" key="1">
    <citation type="submission" date="2024-01" db="EMBL/GenBank/DDBJ databases">
        <title>Genome assemblies of Stephania.</title>
        <authorList>
            <person name="Yang L."/>
        </authorList>
    </citation>
    <scope>NUCLEOTIDE SEQUENCE [LARGE SCALE GENOMIC DNA]</scope>
    <source>
        <strain evidence="2">YNDBR</strain>
        <tissue evidence="2">Leaf</tissue>
    </source>
</reference>
<gene>
    <name evidence="2" type="ORF">Syun_001835</name>
</gene>
<keyword evidence="3" id="KW-1185">Reference proteome</keyword>
<dbReference type="AlphaFoldDB" id="A0AAP0LHI0"/>
<proteinExistence type="predicted"/>
<name>A0AAP0LHI0_9MAGN</name>
<protein>
    <submittedName>
        <fullName evidence="2">Uncharacterized protein</fullName>
    </submittedName>
</protein>
<dbReference type="Proteomes" id="UP001420932">
    <property type="component" value="Unassembled WGS sequence"/>
</dbReference>
<keyword evidence="1" id="KW-1133">Transmembrane helix</keyword>
<sequence length="73" mass="8538">MAMLWHSQGTNQTRLFMPGYKLRLHNQLQVGLTVLGDYTKKNKQYLEIFGDCFQVLNLLVFCCIMFLYIALGF</sequence>
<accession>A0AAP0LHI0</accession>
<comment type="caution">
    <text evidence="2">The sequence shown here is derived from an EMBL/GenBank/DDBJ whole genome shotgun (WGS) entry which is preliminary data.</text>
</comment>
<evidence type="ECO:0000313" key="3">
    <source>
        <dbReference type="Proteomes" id="UP001420932"/>
    </source>
</evidence>
<keyword evidence="1" id="KW-0812">Transmembrane</keyword>
<feature type="transmembrane region" description="Helical" evidence="1">
    <location>
        <begin position="48"/>
        <end position="71"/>
    </location>
</feature>
<evidence type="ECO:0000313" key="2">
    <source>
        <dbReference type="EMBL" id="KAK9169695.1"/>
    </source>
</evidence>
<evidence type="ECO:0000256" key="1">
    <source>
        <dbReference type="SAM" id="Phobius"/>
    </source>
</evidence>
<dbReference type="EMBL" id="JBBNAF010000001">
    <property type="protein sequence ID" value="KAK9169695.1"/>
    <property type="molecule type" value="Genomic_DNA"/>
</dbReference>